<keyword evidence="5" id="KW-1185">Reference proteome</keyword>
<dbReference type="Proteomes" id="UP000467379">
    <property type="component" value="Chromosome"/>
</dbReference>
<dbReference type="EMBL" id="AP022606">
    <property type="protein sequence ID" value="BBZ14574.1"/>
    <property type="molecule type" value="Genomic_DNA"/>
</dbReference>
<evidence type="ECO:0000313" key="3">
    <source>
        <dbReference type="EMBL" id="ORA40707.1"/>
    </source>
</evidence>
<accession>A0A7I7WAP6</accession>
<evidence type="ECO:0000313" key="4">
    <source>
        <dbReference type="Proteomes" id="UP000192441"/>
    </source>
</evidence>
<dbReference type="EMBL" id="MVHM01000001">
    <property type="protein sequence ID" value="ORA40707.1"/>
    <property type="molecule type" value="Genomic_DNA"/>
</dbReference>
<sequence>MTHPLADASAHEEKPRWVLANRQLRPGVELADTSVFDDDRWDLAPAVLQHHWPTVTLYFDTVRPRFRHQAKELCMAILSGTLPPGERRLSVLTIRTAFKCVCQFLNWVDDLPDDRPRRPKPHKLAELNEGHLEDYNRHIATMTAGQAGARGAVQLLWRYRTAMSDPLLVNPRTIDGWSQRSRTTAENTTDRIPEPVLGPLLAWALRFVDDFAADILAADASWRRYRSSVANGRVGRNDGIGTDVERYLATAIGRGEPLPGRNGELNLQFISTEVGCHYSSLHRYAPQLAEAADQLGIADHTWLPITITGRIDDRPWVDGIALEHPSQSLSQLARLLQTSCYVVIAFLSGMRDSEMKHLQRGCVTELRSADGEPYRWRIAGRAFKAQQDPSGTAATWVVGHPAARAARVLGRLHSADRPLLFSHLEHSNAVGPTKNSPNRAQTTKCTNKRFKELVSWINDYCATHGRPDDIPLVNASPGRCRPGSSVEHWHGSSPANQADRSRGLSSTGT</sequence>
<dbReference type="RefSeq" id="WP_083129491.1">
    <property type="nucleotide sequence ID" value="NZ_AP022606.1"/>
</dbReference>
<feature type="region of interest" description="Disordered" evidence="1">
    <location>
        <begin position="471"/>
        <end position="509"/>
    </location>
</feature>
<dbReference type="OrthoDB" id="8776710at2"/>
<gene>
    <name evidence="3" type="ORF">BST20_00625</name>
    <name evidence="2" type="ORF">MBRA_47690</name>
</gene>
<proteinExistence type="predicted"/>
<evidence type="ECO:0000313" key="2">
    <source>
        <dbReference type="EMBL" id="BBZ14574.1"/>
    </source>
</evidence>
<protein>
    <recommendedName>
        <fullName evidence="6">Integrase</fullName>
    </recommendedName>
</protein>
<evidence type="ECO:0000256" key="1">
    <source>
        <dbReference type="SAM" id="MobiDB-lite"/>
    </source>
</evidence>
<reference evidence="2" key="3">
    <citation type="submission" date="2020-02" db="EMBL/GenBank/DDBJ databases">
        <authorList>
            <person name="Matsumoto Y."/>
            <person name="Kinjo T."/>
            <person name="Motooka D."/>
            <person name="Nabeya D."/>
            <person name="Jung N."/>
            <person name="Uechi K."/>
            <person name="Horii T."/>
            <person name="Iida T."/>
            <person name="Fujita J."/>
            <person name="Nakamura S."/>
        </authorList>
    </citation>
    <scope>NUCLEOTIDE SEQUENCE</scope>
    <source>
        <strain evidence="2">JCM 12687</strain>
    </source>
</reference>
<feature type="compositionally biased region" description="Polar residues" evidence="1">
    <location>
        <begin position="493"/>
        <end position="509"/>
    </location>
</feature>
<dbReference type="AlphaFoldDB" id="A0A7I7WAP6"/>
<evidence type="ECO:0008006" key="6">
    <source>
        <dbReference type="Google" id="ProtNLM"/>
    </source>
</evidence>
<dbReference type="Proteomes" id="UP000192441">
    <property type="component" value="Unassembled WGS sequence"/>
</dbReference>
<name>A0A7I7WAP6_9MYCO</name>
<reference evidence="2 5" key="2">
    <citation type="journal article" date="2019" name="Emerg. Microbes Infect.">
        <title>Comprehensive subspecies identification of 175 nontuberculous mycobacteria species based on 7547 genomic profiles.</title>
        <authorList>
            <person name="Matsumoto Y."/>
            <person name="Kinjo T."/>
            <person name="Motooka D."/>
            <person name="Nabeya D."/>
            <person name="Jung N."/>
            <person name="Uechi K."/>
            <person name="Horii T."/>
            <person name="Iida T."/>
            <person name="Fujita J."/>
            <person name="Nakamura S."/>
        </authorList>
    </citation>
    <scope>NUCLEOTIDE SEQUENCE [LARGE SCALE GENOMIC DNA]</scope>
    <source>
        <strain evidence="2 5">JCM 12687</strain>
    </source>
</reference>
<evidence type="ECO:0000313" key="5">
    <source>
        <dbReference type="Proteomes" id="UP000467379"/>
    </source>
</evidence>
<organism evidence="3 4">
    <name type="scientific">Mycobacterium branderi</name>
    <dbReference type="NCBI Taxonomy" id="43348"/>
    <lineage>
        <taxon>Bacteria</taxon>
        <taxon>Bacillati</taxon>
        <taxon>Actinomycetota</taxon>
        <taxon>Actinomycetes</taxon>
        <taxon>Mycobacteriales</taxon>
        <taxon>Mycobacteriaceae</taxon>
        <taxon>Mycobacterium</taxon>
    </lineage>
</organism>
<reference evidence="3 4" key="1">
    <citation type="submission" date="2016-12" db="EMBL/GenBank/DDBJ databases">
        <title>The new phylogeny of genus Mycobacterium.</title>
        <authorList>
            <person name="Tortoli E."/>
            <person name="Trovato A."/>
            <person name="Cirillo D.M."/>
        </authorList>
    </citation>
    <scope>NUCLEOTIDE SEQUENCE [LARGE SCALE GENOMIC DNA]</scope>
    <source>
        <strain evidence="3 4">DSM 44624</strain>
    </source>
</reference>